<name>A0A5C8ZBP7_9GAMM</name>
<evidence type="ECO:0000313" key="3">
    <source>
        <dbReference type="Proteomes" id="UP000321764"/>
    </source>
</evidence>
<gene>
    <name evidence="2" type="ORF">FME95_08620</name>
</gene>
<dbReference type="Pfam" id="PF00717">
    <property type="entry name" value="Peptidase_S24"/>
    <property type="match status" value="1"/>
</dbReference>
<dbReference type="OrthoDB" id="6183704at2"/>
<evidence type="ECO:0000313" key="2">
    <source>
        <dbReference type="EMBL" id="TXR54583.1"/>
    </source>
</evidence>
<reference evidence="2 3" key="1">
    <citation type="submission" date="2019-07" db="EMBL/GenBank/DDBJ databases">
        <title>Reinekea sp. strain SSH23 genome sequencing and assembly.</title>
        <authorList>
            <person name="Kim I."/>
        </authorList>
    </citation>
    <scope>NUCLEOTIDE SEQUENCE [LARGE SCALE GENOMIC DNA]</scope>
    <source>
        <strain evidence="2 3">SSH23</strain>
    </source>
</reference>
<accession>A0A5C8ZBP7</accession>
<organism evidence="2 3">
    <name type="scientific">Reinekea thalattae</name>
    <dbReference type="NCBI Taxonomy" id="2593301"/>
    <lineage>
        <taxon>Bacteria</taxon>
        <taxon>Pseudomonadati</taxon>
        <taxon>Pseudomonadota</taxon>
        <taxon>Gammaproteobacteria</taxon>
        <taxon>Oceanospirillales</taxon>
        <taxon>Saccharospirillaceae</taxon>
        <taxon>Reinekea</taxon>
    </lineage>
</organism>
<dbReference type="CDD" id="cd06462">
    <property type="entry name" value="Peptidase_S24_S26"/>
    <property type="match status" value="1"/>
</dbReference>
<keyword evidence="3" id="KW-1185">Reference proteome</keyword>
<dbReference type="Gene3D" id="2.10.109.10">
    <property type="entry name" value="Umud Fragment, subunit A"/>
    <property type="match status" value="1"/>
</dbReference>
<evidence type="ECO:0000259" key="1">
    <source>
        <dbReference type="Pfam" id="PF00717"/>
    </source>
</evidence>
<dbReference type="InterPro" id="IPR015927">
    <property type="entry name" value="Peptidase_S24_S26A/B/C"/>
</dbReference>
<dbReference type="Proteomes" id="UP000321764">
    <property type="component" value="Unassembled WGS sequence"/>
</dbReference>
<sequence>MYPVFQPDDYVVICRRLFTPYQTGDIVVVQHPSLGLIIKRIVSIDPQQQISLAGENPASTSSQAIGLINKKQLVGRVIWRIAARRAKH</sequence>
<proteinExistence type="predicted"/>
<dbReference type="AlphaFoldDB" id="A0A5C8ZBP7"/>
<protein>
    <recommendedName>
        <fullName evidence="1">Peptidase S24/S26A/S26B/S26C domain-containing protein</fullName>
    </recommendedName>
</protein>
<dbReference type="InterPro" id="IPR036286">
    <property type="entry name" value="LexA/Signal_pep-like_sf"/>
</dbReference>
<dbReference type="SUPFAM" id="SSF51306">
    <property type="entry name" value="LexA/Signal peptidase"/>
    <property type="match status" value="1"/>
</dbReference>
<comment type="caution">
    <text evidence="2">The sequence shown here is derived from an EMBL/GenBank/DDBJ whole genome shotgun (WGS) entry which is preliminary data.</text>
</comment>
<dbReference type="EMBL" id="VKAD01000001">
    <property type="protein sequence ID" value="TXR54583.1"/>
    <property type="molecule type" value="Genomic_DNA"/>
</dbReference>
<feature type="domain" description="Peptidase S24/S26A/S26B/S26C" evidence="1">
    <location>
        <begin position="1"/>
        <end position="78"/>
    </location>
</feature>